<feature type="transmembrane region" description="Helical" evidence="1">
    <location>
        <begin position="151"/>
        <end position="175"/>
    </location>
</feature>
<reference evidence="2 3" key="1">
    <citation type="submission" date="2020-11" db="EMBL/GenBank/DDBJ databases">
        <title>Draft Genome Sequence and Secondary Metabolite Biosynthetic Potential of the Lysobacter niastensis Type strain DSM 18481.</title>
        <authorList>
            <person name="Turrini P."/>
            <person name="Artuso I."/>
            <person name="Tescari M."/>
            <person name="Lugli G.A."/>
            <person name="Frangipani E."/>
            <person name="Ventura M."/>
            <person name="Visca P."/>
        </authorList>
    </citation>
    <scope>NUCLEOTIDE SEQUENCE [LARGE SCALE GENOMIC DNA]</scope>
    <source>
        <strain evidence="2 3">DSM 18481</strain>
    </source>
</reference>
<dbReference type="RefSeq" id="WP_194931774.1">
    <property type="nucleotide sequence ID" value="NZ_JADLZT010000007.1"/>
</dbReference>
<keyword evidence="1" id="KW-0472">Membrane</keyword>
<accession>A0ABS0BBQ6</accession>
<name>A0ABS0BBQ6_9GAMM</name>
<protein>
    <recommendedName>
        <fullName evidence="4">Transmembrane protein</fullName>
    </recommendedName>
</protein>
<feature type="transmembrane region" description="Helical" evidence="1">
    <location>
        <begin position="69"/>
        <end position="91"/>
    </location>
</feature>
<evidence type="ECO:0000313" key="3">
    <source>
        <dbReference type="Proteomes" id="UP001429984"/>
    </source>
</evidence>
<keyword evidence="1" id="KW-0812">Transmembrane</keyword>
<comment type="caution">
    <text evidence="2">The sequence shown here is derived from an EMBL/GenBank/DDBJ whole genome shotgun (WGS) entry which is preliminary data.</text>
</comment>
<dbReference type="EMBL" id="JADLZT010000007">
    <property type="protein sequence ID" value="MBF6025176.1"/>
    <property type="molecule type" value="Genomic_DNA"/>
</dbReference>
<sequence>MNDLQHDWQSLGEEWRGQDAPGIDIDALRAEAARRGTKLKLALGLEVATSIAVVAALAVIIGRGTEPRLFNALCVVMTVAVVAFQAWSLWIRRRQLRDEGLDAAALLALESERARTSLRYWRYGMWVGLVLWLLTCAVGVTLAWQAGASELGRLIGGMTGGCIGLVLSALTAWYITRKARARLLQLRALQDELGDG</sequence>
<keyword evidence="1" id="KW-1133">Transmembrane helix</keyword>
<organism evidence="2 3">
    <name type="scientific">Lysobacter niastensis</name>
    <dbReference type="NCBI Taxonomy" id="380629"/>
    <lineage>
        <taxon>Bacteria</taxon>
        <taxon>Pseudomonadati</taxon>
        <taxon>Pseudomonadota</taxon>
        <taxon>Gammaproteobacteria</taxon>
        <taxon>Lysobacterales</taxon>
        <taxon>Lysobacteraceae</taxon>
        <taxon>Lysobacter</taxon>
    </lineage>
</organism>
<feature type="transmembrane region" description="Helical" evidence="1">
    <location>
        <begin position="41"/>
        <end position="63"/>
    </location>
</feature>
<keyword evidence="3" id="KW-1185">Reference proteome</keyword>
<feature type="transmembrane region" description="Helical" evidence="1">
    <location>
        <begin position="123"/>
        <end position="145"/>
    </location>
</feature>
<proteinExistence type="predicted"/>
<evidence type="ECO:0000313" key="2">
    <source>
        <dbReference type="EMBL" id="MBF6025176.1"/>
    </source>
</evidence>
<evidence type="ECO:0000256" key="1">
    <source>
        <dbReference type="SAM" id="Phobius"/>
    </source>
</evidence>
<evidence type="ECO:0008006" key="4">
    <source>
        <dbReference type="Google" id="ProtNLM"/>
    </source>
</evidence>
<gene>
    <name evidence="2" type="ORF">IU514_14175</name>
</gene>
<dbReference type="Proteomes" id="UP001429984">
    <property type="component" value="Unassembled WGS sequence"/>
</dbReference>